<dbReference type="OrthoDB" id="9799821at2"/>
<comment type="caution">
    <text evidence="8">The sequence shown here is derived from an EMBL/GenBank/DDBJ whole genome shotgun (WGS) entry which is preliminary data.</text>
</comment>
<keyword evidence="3 6" id="KW-0812">Transmembrane</keyword>
<protein>
    <submittedName>
        <fullName evidence="8">DMT(Drug/metabolite transporter) superfamily permease</fullName>
    </submittedName>
</protein>
<feature type="transmembrane region" description="Helical" evidence="6">
    <location>
        <begin position="120"/>
        <end position="140"/>
    </location>
</feature>
<dbReference type="InterPro" id="IPR050638">
    <property type="entry name" value="AA-Vitamin_Transporters"/>
</dbReference>
<proteinExistence type="inferred from homology"/>
<dbReference type="InterPro" id="IPR000620">
    <property type="entry name" value="EamA_dom"/>
</dbReference>
<keyword evidence="4 6" id="KW-1133">Transmembrane helix</keyword>
<feature type="transmembrane region" description="Helical" evidence="6">
    <location>
        <begin position="270"/>
        <end position="291"/>
    </location>
</feature>
<sequence>MAYLLLALTPLLWAGNWTIAKELVRRVNPADLVMARWLLASLVLAPIVYLREGRLPRPQGVDWLWIALCGLTGMAGYNTLQYVAQQQTTNINGTLIYTASPALTFLLAVPLLGERVTLRRAAGVALSLAGTAWILAGGSLEVLRSWRFNPGDVLMVVASAGWAVYTVVTRFGTRRLSPLALTLYASAAGTLMMAATRGAALAAGRGAWSLSAGDTWAVLYIGVMSSAVAYLFWNEGVRRVGAGAASIFANLLPVYTAVLSTTLLDERLTLAHLTGGLAVLAGVYLVAAPAGGTRAVSSRARPRVALPSERPSGRHLER</sequence>
<dbReference type="AlphaFoldDB" id="K6Q045"/>
<feature type="domain" description="EamA" evidence="7">
    <location>
        <begin position="2"/>
        <end position="135"/>
    </location>
</feature>
<accession>K6Q045</accession>
<dbReference type="Proteomes" id="UP000005710">
    <property type="component" value="Unassembled WGS sequence"/>
</dbReference>
<name>K6Q045_9FIRM</name>
<organism evidence="8 9">
    <name type="scientific">Thermaerobacter subterraneus DSM 13965</name>
    <dbReference type="NCBI Taxonomy" id="867903"/>
    <lineage>
        <taxon>Bacteria</taxon>
        <taxon>Bacillati</taxon>
        <taxon>Bacillota</taxon>
        <taxon>Clostridia</taxon>
        <taxon>Eubacteriales</taxon>
        <taxon>Clostridiales Family XVII. Incertae Sedis</taxon>
        <taxon>Thermaerobacter</taxon>
    </lineage>
</organism>
<feature type="transmembrane region" description="Helical" evidence="6">
    <location>
        <begin position="240"/>
        <end position="258"/>
    </location>
</feature>
<evidence type="ECO:0000313" key="8">
    <source>
        <dbReference type="EMBL" id="EKP94249.1"/>
    </source>
</evidence>
<gene>
    <name evidence="8" type="ORF">ThesuDRAFT_01981</name>
</gene>
<feature type="transmembrane region" description="Helical" evidence="6">
    <location>
        <begin position="152"/>
        <end position="169"/>
    </location>
</feature>
<dbReference type="Gene3D" id="1.10.3730.20">
    <property type="match status" value="1"/>
</dbReference>
<feature type="transmembrane region" description="Helical" evidence="6">
    <location>
        <begin position="63"/>
        <end position="83"/>
    </location>
</feature>
<evidence type="ECO:0000259" key="7">
    <source>
        <dbReference type="Pfam" id="PF00892"/>
    </source>
</evidence>
<evidence type="ECO:0000313" key="9">
    <source>
        <dbReference type="Proteomes" id="UP000005710"/>
    </source>
</evidence>
<dbReference type="PANTHER" id="PTHR32322:SF2">
    <property type="entry name" value="EAMA DOMAIN-CONTAINING PROTEIN"/>
    <property type="match status" value="1"/>
</dbReference>
<dbReference type="RefSeq" id="WP_006904256.1">
    <property type="nucleotide sequence ID" value="NZ_JH976535.1"/>
</dbReference>
<keyword evidence="9" id="KW-1185">Reference proteome</keyword>
<feature type="transmembrane region" description="Helical" evidence="6">
    <location>
        <begin position="95"/>
        <end position="113"/>
    </location>
</feature>
<reference evidence="8" key="2">
    <citation type="submission" date="2012-10" db="EMBL/GenBank/DDBJ databases">
        <title>Improved high-quality draft of Thermaerobacter subterraneus C21, DSM 13965.</title>
        <authorList>
            <consortium name="DOE Joint Genome Institute"/>
            <person name="Eisen J."/>
            <person name="Huntemann M."/>
            <person name="Wei C.-L."/>
            <person name="Han J."/>
            <person name="Detter J.C."/>
            <person name="Han C."/>
            <person name="Tapia R."/>
            <person name="Chen A."/>
            <person name="Kyrpides N."/>
            <person name="Mavromatis K."/>
            <person name="Markowitz V."/>
            <person name="Szeto E."/>
            <person name="Ivanova N."/>
            <person name="Mikhailova N."/>
            <person name="Ovchinnikova G."/>
            <person name="Pagani I."/>
            <person name="Pati A."/>
            <person name="Goodwin L."/>
            <person name="Nordberg H.P."/>
            <person name="Cantor M.N."/>
            <person name="Hua S.X."/>
            <person name="Woyke T."/>
            <person name="Eisen J."/>
            <person name="Klenk H.-P."/>
        </authorList>
    </citation>
    <scope>NUCLEOTIDE SEQUENCE [LARGE SCALE GENOMIC DNA]</scope>
    <source>
        <strain evidence="8">DSM 13965</strain>
    </source>
</reference>
<evidence type="ECO:0000256" key="3">
    <source>
        <dbReference type="ARBA" id="ARBA00022692"/>
    </source>
</evidence>
<feature type="transmembrane region" description="Helical" evidence="6">
    <location>
        <begin position="30"/>
        <end position="51"/>
    </location>
</feature>
<keyword evidence="5 6" id="KW-0472">Membrane</keyword>
<dbReference type="HOGENOM" id="CLU_033863_4_4_9"/>
<evidence type="ECO:0000256" key="6">
    <source>
        <dbReference type="SAM" id="Phobius"/>
    </source>
</evidence>
<reference evidence="8" key="1">
    <citation type="submission" date="2010-10" db="EMBL/GenBank/DDBJ databases">
        <authorList>
            <consortium name="US DOE Joint Genome Institute (JGI-PGF)"/>
            <person name="Lucas S."/>
            <person name="Copeland A."/>
            <person name="Lapidus A."/>
            <person name="Bruce D."/>
            <person name="Goodwin L."/>
            <person name="Pitluck S."/>
            <person name="Kyrpides N."/>
            <person name="Mavromatis K."/>
            <person name="Detter J.C."/>
            <person name="Han C."/>
            <person name="Land M."/>
            <person name="Hauser L."/>
            <person name="Markowitz V."/>
            <person name="Cheng J.-F."/>
            <person name="Hugenholtz P."/>
            <person name="Woyke T."/>
            <person name="Wu D."/>
            <person name="Pukall R."/>
            <person name="Wahrenburg C."/>
            <person name="Brambilla E."/>
            <person name="Klenk H.-P."/>
            <person name="Eisen J.A."/>
        </authorList>
    </citation>
    <scope>NUCLEOTIDE SEQUENCE [LARGE SCALE GENOMIC DNA]</scope>
    <source>
        <strain evidence="8">DSM 13965</strain>
    </source>
</reference>
<dbReference type="InterPro" id="IPR037185">
    <property type="entry name" value="EmrE-like"/>
</dbReference>
<evidence type="ECO:0000256" key="4">
    <source>
        <dbReference type="ARBA" id="ARBA00022989"/>
    </source>
</evidence>
<feature type="domain" description="EamA" evidence="7">
    <location>
        <begin position="150"/>
        <end position="286"/>
    </location>
</feature>
<evidence type="ECO:0000256" key="5">
    <source>
        <dbReference type="ARBA" id="ARBA00023136"/>
    </source>
</evidence>
<comment type="similarity">
    <text evidence="2">Belongs to the EamA transporter family.</text>
</comment>
<dbReference type="SUPFAM" id="SSF103481">
    <property type="entry name" value="Multidrug resistance efflux transporter EmrE"/>
    <property type="match status" value="2"/>
</dbReference>
<comment type="subcellular location">
    <subcellularLocation>
        <location evidence="1">Membrane</location>
        <topology evidence="1">Multi-pass membrane protein</topology>
    </subcellularLocation>
</comment>
<dbReference type="eggNOG" id="COG0697">
    <property type="taxonomic scope" value="Bacteria"/>
</dbReference>
<evidence type="ECO:0000256" key="1">
    <source>
        <dbReference type="ARBA" id="ARBA00004141"/>
    </source>
</evidence>
<dbReference type="PANTHER" id="PTHR32322">
    <property type="entry name" value="INNER MEMBRANE TRANSPORTER"/>
    <property type="match status" value="1"/>
</dbReference>
<feature type="transmembrane region" description="Helical" evidence="6">
    <location>
        <begin position="215"/>
        <end position="233"/>
    </location>
</feature>
<dbReference type="GO" id="GO:0016020">
    <property type="term" value="C:membrane"/>
    <property type="evidence" value="ECO:0007669"/>
    <property type="project" value="UniProtKB-SubCell"/>
</dbReference>
<feature type="transmembrane region" description="Helical" evidence="6">
    <location>
        <begin position="181"/>
        <end position="203"/>
    </location>
</feature>
<evidence type="ECO:0000256" key="2">
    <source>
        <dbReference type="ARBA" id="ARBA00007362"/>
    </source>
</evidence>
<dbReference type="Pfam" id="PF00892">
    <property type="entry name" value="EamA"/>
    <property type="match status" value="2"/>
</dbReference>
<dbReference type="EMBL" id="AENY02000003">
    <property type="protein sequence ID" value="EKP94249.1"/>
    <property type="molecule type" value="Genomic_DNA"/>
</dbReference>